<feature type="region of interest" description="Disordered" evidence="7">
    <location>
        <begin position="33"/>
        <end position="55"/>
    </location>
</feature>
<comment type="function">
    <text evidence="1">Component of the biogenesis of lysosome-related organelles complex-1 (BLOC-1), a complex that is involved in endosomal cargo sorting.</text>
</comment>
<dbReference type="GO" id="GO:0007032">
    <property type="term" value="P:endosome organization"/>
    <property type="evidence" value="ECO:0007669"/>
    <property type="project" value="TreeGrafter"/>
</dbReference>
<comment type="caution">
    <text evidence="8">The sequence shown here is derived from an EMBL/GenBank/DDBJ whole genome shotgun (WGS) entry which is preliminary data.</text>
</comment>
<organism evidence="8 9">
    <name type="scientific">Aspergillus bombycis</name>
    <dbReference type="NCBI Taxonomy" id="109264"/>
    <lineage>
        <taxon>Eukaryota</taxon>
        <taxon>Fungi</taxon>
        <taxon>Dikarya</taxon>
        <taxon>Ascomycota</taxon>
        <taxon>Pezizomycotina</taxon>
        <taxon>Eurotiomycetes</taxon>
        <taxon>Eurotiomycetidae</taxon>
        <taxon>Eurotiales</taxon>
        <taxon>Aspergillaceae</taxon>
        <taxon>Aspergillus</taxon>
    </lineage>
</organism>
<dbReference type="OrthoDB" id="5424991at2759"/>
<keyword evidence="5" id="KW-0963">Cytoplasm</keyword>
<dbReference type="STRING" id="109264.A0A1F7ZLW6"/>
<evidence type="ECO:0000256" key="1">
    <source>
        <dbReference type="ARBA" id="ARBA00003807"/>
    </source>
</evidence>
<name>A0A1F7ZLW6_9EURO</name>
<dbReference type="PANTHER" id="PTHR39145">
    <property type="entry name" value="BIOGENESIS OF LYSOSOME-RELATED ORGANELLES COMPLEX 1 SUBUNIT CNL1"/>
    <property type="match status" value="1"/>
</dbReference>
<reference evidence="8 9" key="1">
    <citation type="journal article" date="2016" name="Genome Biol. Evol.">
        <title>Draft genome sequence of an aflatoxigenic Aspergillus species, A. bombycis.</title>
        <authorList>
            <person name="Moore G.G."/>
            <person name="Mack B.M."/>
            <person name="Beltz S.B."/>
            <person name="Gilbert M.K."/>
        </authorList>
    </citation>
    <scope>NUCLEOTIDE SEQUENCE [LARGE SCALE GENOMIC DNA]</scope>
    <source>
        <strain evidence="9">NRRL 26010</strain>
    </source>
</reference>
<sequence>MSVSASIPDTSLGLTSSEIQILRQQQQIALQGGHAVNGVSRGRGTGRSSNSSSRAASAASSHGRLLLDPMSLRALSHQLDALQGQIRSRIDYTMFHKPVSLAYHLIICPNILQLEEQMQLSIQNTYDRAGNVIHNADAEIARTRSILASIDELETEMAKIGHIREIVKAYRGRIEGLDQRLDQAARRRR</sequence>
<keyword evidence="9" id="KW-1185">Reference proteome</keyword>
<evidence type="ECO:0000256" key="2">
    <source>
        <dbReference type="ARBA" id="ARBA00004496"/>
    </source>
</evidence>
<proteinExistence type="inferred from homology"/>
<dbReference type="InterPro" id="IPR034455">
    <property type="entry name" value="CNL1"/>
</dbReference>
<feature type="compositionally biased region" description="Low complexity" evidence="7">
    <location>
        <begin position="40"/>
        <end position="55"/>
    </location>
</feature>
<evidence type="ECO:0000256" key="5">
    <source>
        <dbReference type="ARBA" id="ARBA00022490"/>
    </source>
</evidence>
<evidence type="ECO:0000256" key="6">
    <source>
        <dbReference type="ARBA" id="ARBA00029995"/>
    </source>
</evidence>
<accession>A0A1F7ZLW6</accession>
<evidence type="ECO:0000256" key="7">
    <source>
        <dbReference type="SAM" id="MobiDB-lite"/>
    </source>
</evidence>
<dbReference type="PANTHER" id="PTHR39145:SF1">
    <property type="entry name" value="BIOGENESIS OF LYSOSOME-RELATED ORGANELLES COMPLEX 1 SUBUNIT CNL1"/>
    <property type="match status" value="1"/>
</dbReference>
<dbReference type="GeneID" id="34454319"/>
<dbReference type="AlphaFoldDB" id="A0A1F7ZLW6"/>
<dbReference type="Proteomes" id="UP000179179">
    <property type="component" value="Unassembled WGS sequence"/>
</dbReference>
<gene>
    <name evidence="8" type="ORF">ABOM_010929</name>
</gene>
<evidence type="ECO:0000256" key="4">
    <source>
        <dbReference type="ARBA" id="ARBA00014971"/>
    </source>
</evidence>
<protein>
    <recommendedName>
        <fullName evidence="4">Biogenesis of lysosome-related organelles complex 1 subunit CNL1</fullName>
    </recommendedName>
    <alternativeName>
        <fullName evidence="6">CNO-like protein 1</fullName>
    </alternativeName>
</protein>
<dbReference type="GO" id="GO:0031083">
    <property type="term" value="C:BLOC-1 complex"/>
    <property type="evidence" value="ECO:0007669"/>
    <property type="project" value="InterPro"/>
</dbReference>
<comment type="similarity">
    <text evidence="3">Belongs to the BLOC1S4 family.</text>
</comment>
<evidence type="ECO:0000313" key="9">
    <source>
        <dbReference type="Proteomes" id="UP000179179"/>
    </source>
</evidence>
<dbReference type="RefSeq" id="XP_022384173.1">
    <property type="nucleotide sequence ID" value="XM_022538057.1"/>
</dbReference>
<dbReference type="GO" id="GO:0005737">
    <property type="term" value="C:cytoplasm"/>
    <property type="evidence" value="ECO:0007669"/>
    <property type="project" value="UniProtKB-SubCell"/>
</dbReference>
<evidence type="ECO:0000256" key="3">
    <source>
        <dbReference type="ARBA" id="ARBA00007289"/>
    </source>
</evidence>
<evidence type="ECO:0000313" key="8">
    <source>
        <dbReference type="EMBL" id="OGM40456.1"/>
    </source>
</evidence>
<dbReference type="EMBL" id="LYCR01000143">
    <property type="protein sequence ID" value="OGM40456.1"/>
    <property type="molecule type" value="Genomic_DNA"/>
</dbReference>
<comment type="subcellular location">
    <subcellularLocation>
        <location evidence="2">Cytoplasm</location>
    </subcellularLocation>
</comment>